<keyword evidence="1" id="KW-1133">Transmembrane helix</keyword>
<organism evidence="2 3">
    <name type="scientific">Fontibacillus solani</name>
    <dbReference type="NCBI Taxonomy" id="1572857"/>
    <lineage>
        <taxon>Bacteria</taxon>
        <taxon>Bacillati</taxon>
        <taxon>Bacillota</taxon>
        <taxon>Bacilli</taxon>
        <taxon>Bacillales</taxon>
        <taxon>Paenibacillaceae</taxon>
        <taxon>Fontibacillus</taxon>
    </lineage>
</organism>
<evidence type="ECO:0000313" key="2">
    <source>
        <dbReference type="EMBL" id="MBA9085079.1"/>
    </source>
</evidence>
<gene>
    <name evidence="2" type="ORF">FHR92_001541</name>
</gene>
<keyword evidence="1" id="KW-0472">Membrane</keyword>
<feature type="transmembrane region" description="Helical" evidence="1">
    <location>
        <begin position="20"/>
        <end position="37"/>
    </location>
</feature>
<proteinExistence type="predicted"/>
<comment type="caution">
    <text evidence="2">The sequence shown here is derived from an EMBL/GenBank/DDBJ whole genome shotgun (WGS) entry which is preliminary data.</text>
</comment>
<sequence>MYIPRSSRWTKNKTKDRNTGIKIFFINIFSFNMYLYVV</sequence>
<dbReference type="EMBL" id="JACJIP010000007">
    <property type="protein sequence ID" value="MBA9085079.1"/>
    <property type="molecule type" value="Genomic_DNA"/>
</dbReference>
<dbReference type="Proteomes" id="UP000567067">
    <property type="component" value="Unassembled WGS sequence"/>
</dbReference>
<accession>A0A7W3SS46</accession>
<dbReference type="AlphaFoldDB" id="A0A7W3SS46"/>
<name>A0A7W3SS46_9BACL</name>
<evidence type="ECO:0000256" key="1">
    <source>
        <dbReference type="SAM" id="Phobius"/>
    </source>
</evidence>
<keyword evidence="3" id="KW-1185">Reference proteome</keyword>
<keyword evidence="1" id="KW-0812">Transmembrane</keyword>
<protein>
    <submittedName>
        <fullName evidence="2">Uncharacterized protein</fullName>
    </submittedName>
</protein>
<reference evidence="2 3" key="1">
    <citation type="submission" date="2020-08" db="EMBL/GenBank/DDBJ databases">
        <title>Genomic Encyclopedia of Type Strains, Phase III (KMG-III): the genomes of soil and plant-associated and newly described type strains.</title>
        <authorList>
            <person name="Whitman W."/>
        </authorList>
    </citation>
    <scope>NUCLEOTIDE SEQUENCE [LARGE SCALE GENOMIC DNA]</scope>
    <source>
        <strain evidence="2 3">CECT 8693</strain>
    </source>
</reference>
<evidence type="ECO:0000313" key="3">
    <source>
        <dbReference type="Proteomes" id="UP000567067"/>
    </source>
</evidence>